<sequence length="118" mass="13011">MDVIISAADMGFTGSLGYILNVLNTELTMFLMSMPREQSSVLLLCEPPHWCRRPNASWMSSSCLHNTSPSALRVLRETTSTLTCGAGASGKISRKSFSSRLHSATWYNKHMIATNIVE</sequence>
<evidence type="ECO:0000313" key="2">
    <source>
        <dbReference type="Proteomes" id="UP000694395"/>
    </source>
</evidence>
<dbReference type="AlphaFoldDB" id="A0A8C7THI6"/>
<reference evidence="1" key="1">
    <citation type="submission" date="2020-07" db="EMBL/GenBank/DDBJ databases">
        <title>A long reads based de novo assembly of the rainbow trout Arlee double haploid line genome.</title>
        <authorList>
            <person name="Gao G."/>
            <person name="Palti Y."/>
        </authorList>
    </citation>
    <scope>NUCLEOTIDE SEQUENCE [LARGE SCALE GENOMIC DNA]</scope>
</reference>
<reference evidence="1" key="3">
    <citation type="submission" date="2025-09" db="UniProtKB">
        <authorList>
            <consortium name="Ensembl"/>
        </authorList>
    </citation>
    <scope>IDENTIFICATION</scope>
</reference>
<protein>
    <submittedName>
        <fullName evidence="1">Uncharacterized protein</fullName>
    </submittedName>
</protein>
<accession>A0A8C7THI6</accession>
<dbReference type="Ensembl" id="ENSOMYT00000088083.2">
    <property type="protein sequence ID" value="ENSOMYP00000080827.1"/>
    <property type="gene ID" value="ENSOMYG00000037421.2"/>
</dbReference>
<dbReference type="Proteomes" id="UP000694395">
    <property type="component" value="Chromosome 13"/>
</dbReference>
<reference evidence="1" key="2">
    <citation type="submission" date="2025-08" db="UniProtKB">
        <authorList>
            <consortium name="Ensembl"/>
        </authorList>
    </citation>
    <scope>IDENTIFICATION</scope>
</reference>
<keyword evidence="2" id="KW-1185">Reference proteome</keyword>
<name>A0A8C7THI6_ONCMY</name>
<proteinExistence type="predicted"/>
<organism evidence="1 2">
    <name type="scientific">Oncorhynchus mykiss</name>
    <name type="common">Rainbow trout</name>
    <name type="synonym">Salmo gairdneri</name>
    <dbReference type="NCBI Taxonomy" id="8022"/>
    <lineage>
        <taxon>Eukaryota</taxon>
        <taxon>Metazoa</taxon>
        <taxon>Chordata</taxon>
        <taxon>Craniata</taxon>
        <taxon>Vertebrata</taxon>
        <taxon>Euteleostomi</taxon>
        <taxon>Actinopterygii</taxon>
        <taxon>Neopterygii</taxon>
        <taxon>Teleostei</taxon>
        <taxon>Protacanthopterygii</taxon>
        <taxon>Salmoniformes</taxon>
        <taxon>Salmonidae</taxon>
        <taxon>Salmoninae</taxon>
        <taxon>Oncorhynchus</taxon>
    </lineage>
</organism>
<evidence type="ECO:0000313" key="1">
    <source>
        <dbReference type="Ensembl" id="ENSOMYP00000080827.1"/>
    </source>
</evidence>
<dbReference type="GeneTree" id="ENSGT00940000177082"/>